<proteinExistence type="predicted"/>
<dbReference type="AlphaFoldDB" id="A0A848GLX0"/>
<dbReference type="PROSITE" id="PS51257">
    <property type="entry name" value="PROKAR_LIPOPROTEIN"/>
    <property type="match status" value="1"/>
</dbReference>
<reference evidence="1 2" key="1">
    <citation type="submission" date="2020-04" db="EMBL/GenBank/DDBJ databases">
        <title>Chitinophaga sp. G-6-1-13 sp. nov., isolated from soil.</title>
        <authorList>
            <person name="Dahal R.H."/>
            <person name="Chaudhary D.K."/>
        </authorList>
    </citation>
    <scope>NUCLEOTIDE SEQUENCE [LARGE SCALE GENOMIC DNA]</scope>
    <source>
        <strain evidence="1 2">G-6-1-13</strain>
    </source>
</reference>
<evidence type="ECO:0000313" key="1">
    <source>
        <dbReference type="EMBL" id="NML39605.1"/>
    </source>
</evidence>
<evidence type="ECO:0000313" key="2">
    <source>
        <dbReference type="Proteomes" id="UP000583266"/>
    </source>
</evidence>
<comment type="caution">
    <text evidence="1">The sequence shown here is derived from an EMBL/GenBank/DDBJ whole genome shotgun (WGS) entry which is preliminary data.</text>
</comment>
<name>A0A848GLX0_9BACT</name>
<dbReference type="Proteomes" id="UP000583266">
    <property type="component" value="Unassembled WGS sequence"/>
</dbReference>
<protein>
    <submittedName>
        <fullName evidence="1">DUF5007 domain-containing protein</fullName>
    </submittedName>
</protein>
<dbReference type="EMBL" id="JABBGC010000002">
    <property type="protein sequence ID" value="NML39605.1"/>
    <property type="molecule type" value="Genomic_DNA"/>
</dbReference>
<accession>A0A848GLX0</accession>
<keyword evidence="2" id="KW-1185">Reference proteome</keyword>
<dbReference type="RefSeq" id="WP_169226668.1">
    <property type="nucleotide sequence ID" value="NZ_JABBGC010000002.1"/>
</dbReference>
<sequence length="350" mass="39917">MKLKYIMAVCLPIIAGLYSCEKVETGYLSDYPRYADNPYTITQGSFKMSSGIIPDNSTPPLNITLLDVRDKATGKHAEQFFTDYDTYVWTKPYDPTRDTTFELINAKRTKAKKRPLEVLAASGQLIFSDVSTNVPPGTYTIDLQISNPRGTKQYKNICDIVVQKQKEYEYVNAPYSLAGRTDKEEAIRFAYDADWIDQLIGRSTTAWLRIKRVADEPNQVIFVVKDKNGAIFPPDAMKLRPSGGSFLKSMKTFAVKTFTNDTATIHQFATVPFPHPYWESQSNGINCYYRMYSQYVQSIDTADSKNWFPPNTTPYGTWNKMPVNLNIRMNTRILVPGSYVYELTLQCTKK</sequence>
<organism evidence="1 2">
    <name type="scientific">Chitinophaga fulva</name>
    <dbReference type="NCBI Taxonomy" id="2728842"/>
    <lineage>
        <taxon>Bacteria</taxon>
        <taxon>Pseudomonadati</taxon>
        <taxon>Bacteroidota</taxon>
        <taxon>Chitinophagia</taxon>
        <taxon>Chitinophagales</taxon>
        <taxon>Chitinophagaceae</taxon>
        <taxon>Chitinophaga</taxon>
    </lineage>
</organism>
<gene>
    <name evidence="1" type="ORF">HHL17_20565</name>
</gene>